<dbReference type="GO" id="GO:0003723">
    <property type="term" value="F:RNA binding"/>
    <property type="evidence" value="ECO:0007669"/>
    <property type="project" value="InterPro"/>
</dbReference>
<dbReference type="InterPro" id="IPR018114">
    <property type="entry name" value="TRYPSIN_HIS"/>
</dbReference>
<evidence type="ECO:0000256" key="23">
    <source>
        <dbReference type="SAM" id="MobiDB-lite"/>
    </source>
</evidence>
<feature type="region of interest" description="Disordered" evidence="23">
    <location>
        <begin position="709"/>
        <end position="749"/>
    </location>
</feature>
<feature type="disulfide bond" evidence="21">
    <location>
        <begin position="585"/>
        <end position="603"/>
    </location>
</feature>
<evidence type="ECO:0000256" key="22">
    <source>
        <dbReference type="PROSITE-ProRule" id="PRU00302"/>
    </source>
</evidence>
<evidence type="ECO:0000256" key="1">
    <source>
        <dbReference type="ARBA" id="ARBA00001166"/>
    </source>
</evidence>
<evidence type="ECO:0000256" key="12">
    <source>
        <dbReference type="ARBA" id="ARBA00064589"/>
    </source>
</evidence>
<dbReference type="InterPro" id="IPR020094">
    <property type="entry name" value="TruA/RsuA/RluB/E/F_N"/>
</dbReference>
<comment type="subcellular location">
    <subcellularLocation>
        <location evidence="2">Nucleus</location>
    </subcellularLocation>
</comment>
<evidence type="ECO:0000256" key="5">
    <source>
        <dbReference type="ARBA" id="ARBA00022694"/>
    </source>
</evidence>
<feature type="region of interest" description="Disordered" evidence="23">
    <location>
        <begin position="87"/>
        <end position="114"/>
    </location>
</feature>
<dbReference type="CDD" id="cd00112">
    <property type="entry name" value="LDLa"/>
    <property type="match status" value="4"/>
</dbReference>
<dbReference type="PRINTS" id="PR00261">
    <property type="entry name" value="LDLRECEPTOR"/>
</dbReference>
<dbReference type="Pfam" id="PF00084">
    <property type="entry name" value="Sushi"/>
    <property type="match status" value="1"/>
</dbReference>
<dbReference type="Pfam" id="PF01416">
    <property type="entry name" value="PseudoU_synth_1"/>
    <property type="match status" value="1"/>
</dbReference>
<evidence type="ECO:0000256" key="21">
    <source>
        <dbReference type="PROSITE-ProRule" id="PRU00124"/>
    </source>
</evidence>
<dbReference type="Proteomes" id="UP000310200">
    <property type="component" value="Unassembled WGS sequence"/>
</dbReference>
<dbReference type="GO" id="GO:0006508">
    <property type="term" value="P:proteolysis"/>
    <property type="evidence" value="ECO:0007669"/>
    <property type="project" value="InterPro"/>
</dbReference>
<dbReference type="GO" id="GO:0005634">
    <property type="term" value="C:nucleus"/>
    <property type="evidence" value="ECO:0007669"/>
    <property type="project" value="UniProtKB-SubCell"/>
</dbReference>
<dbReference type="STRING" id="300112.A0A4V3SAD6"/>
<dbReference type="PROSITE" id="PS01209">
    <property type="entry name" value="LDLRA_1"/>
    <property type="match status" value="2"/>
</dbReference>
<comment type="catalytic activity">
    <reaction evidence="1">
        <text>a uridine in mRNA = a pseudouridine in mRNA</text>
        <dbReference type="Rhea" id="RHEA:56644"/>
        <dbReference type="Rhea" id="RHEA-COMP:14658"/>
        <dbReference type="Rhea" id="RHEA-COMP:14659"/>
        <dbReference type="ChEBI" id="CHEBI:65314"/>
        <dbReference type="ChEBI" id="CHEBI:65315"/>
    </reaction>
</comment>
<dbReference type="AlphaFoldDB" id="A0A4V3SAD6"/>
<evidence type="ECO:0000256" key="18">
    <source>
        <dbReference type="ARBA" id="ARBA00081344"/>
    </source>
</evidence>
<dbReference type="SMART" id="SM00032">
    <property type="entry name" value="CCP"/>
    <property type="match status" value="2"/>
</dbReference>
<proteinExistence type="inferred from homology"/>
<dbReference type="CDD" id="cd00190">
    <property type="entry name" value="Tryp_SPc"/>
    <property type="match status" value="1"/>
</dbReference>
<dbReference type="GO" id="GO:0160147">
    <property type="term" value="F:tRNA pseudouridine(38-40) synthase activity"/>
    <property type="evidence" value="ECO:0007669"/>
    <property type="project" value="UniProtKB-EC"/>
</dbReference>
<evidence type="ECO:0000259" key="24">
    <source>
        <dbReference type="PROSITE" id="PS50240"/>
    </source>
</evidence>
<evidence type="ECO:0000256" key="11">
    <source>
        <dbReference type="ARBA" id="ARBA00053709"/>
    </source>
</evidence>
<evidence type="ECO:0000256" key="13">
    <source>
        <dbReference type="ARBA" id="ARBA00066509"/>
    </source>
</evidence>
<evidence type="ECO:0000256" key="2">
    <source>
        <dbReference type="ARBA" id="ARBA00004123"/>
    </source>
</evidence>
<dbReference type="SUPFAM" id="SSF57535">
    <property type="entry name" value="Complement control module/SCR domain"/>
    <property type="match status" value="1"/>
</dbReference>
<protein>
    <recommendedName>
        <fullName evidence="14">Pseudouridylate synthase 1 homolog</fullName>
        <ecNumber evidence="13">5.4.99.12</ecNumber>
    </recommendedName>
    <alternativeName>
        <fullName evidence="15">tRNA pseudouridine synthase 1</fullName>
    </alternativeName>
    <alternativeName>
        <fullName evidence="18">tRNA pseudouridine(38-40) synthase</fullName>
    </alternativeName>
    <alternativeName>
        <fullName evidence="16">tRNA pseudouridylate synthase I</fullName>
    </alternativeName>
    <alternativeName>
        <fullName evidence="17">tRNA-uridine isomerase I</fullName>
    </alternativeName>
</protein>
<comment type="caution">
    <text evidence="22">Lacks conserved residue(s) required for the propagation of feature annotation.</text>
</comment>
<comment type="caution">
    <text evidence="26">The sequence shown here is derived from an EMBL/GenBank/DDBJ whole genome shotgun (WGS) entry which is preliminary data.</text>
</comment>
<feature type="domain" description="Peptidase S1" evidence="24">
    <location>
        <begin position="877"/>
        <end position="1111"/>
    </location>
</feature>
<evidence type="ECO:0000256" key="6">
    <source>
        <dbReference type="ARBA" id="ARBA00023157"/>
    </source>
</evidence>
<feature type="active site" description="Nucleophile" evidence="19">
    <location>
        <position position="199"/>
    </location>
</feature>
<comment type="catalytic activity">
    <reaction evidence="9">
        <text>a uridine in tRNA = a pseudouridine in tRNA</text>
        <dbReference type="Rhea" id="RHEA:54572"/>
        <dbReference type="Rhea" id="RHEA-COMP:13339"/>
        <dbReference type="Rhea" id="RHEA-COMP:13934"/>
        <dbReference type="ChEBI" id="CHEBI:65314"/>
        <dbReference type="ChEBI" id="CHEBI:65315"/>
    </reaction>
</comment>
<accession>A0A4V3SAD6</accession>
<evidence type="ECO:0000256" key="10">
    <source>
        <dbReference type="ARBA" id="ARBA00052184"/>
    </source>
</evidence>
<dbReference type="GO" id="GO:0004252">
    <property type="term" value="F:serine-type endopeptidase activity"/>
    <property type="evidence" value="ECO:0007669"/>
    <property type="project" value="InterPro"/>
</dbReference>
<dbReference type="PANTHER" id="PTHR11142">
    <property type="entry name" value="PSEUDOURIDYLATE SYNTHASE"/>
    <property type="match status" value="1"/>
</dbReference>
<dbReference type="PROSITE" id="PS50923">
    <property type="entry name" value="SUSHI"/>
    <property type="match status" value="1"/>
</dbReference>
<evidence type="ECO:0000256" key="4">
    <source>
        <dbReference type="ARBA" id="ARBA00022664"/>
    </source>
</evidence>
<keyword evidence="27" id="KW-1185">Reference proteome</keyword>
<dbReference type="InterPro" id="IPR043504">
    <property type="entry name" value="Peptidase_S1_PA_chymotrypsin"/>
</dbReference>
<evidence type="ECO:0000313" key="27">
    <source>
        <dbReference type="Proteomes" id="UP000310200"/>
    </source>
</evidence>
<evidence type="ECO:0000256" key="20">
    <source>
        <dbReference type="PIRSR" id="PIRSR641708-2"/>
    </source>
</evidence>
<dbReference type="Gene3D" id="2.10.70.10">
    <property type="entry name" value="Complement Module, domain 1"/>
    <property type="match status" value="1"/>
</dbReference>
<feature type="compositionally biased region" description="Polar residues" evidence="23">
    <location>
        <begin position="87"/>
        <end position="102"/>
    </location>
</feature>
<dbReference type="PROSITE" id="PS50068">
    <property type="entry name" value="LDLRA_2"/>
    <property type="match status" value="4"/>
</dbReference>
<dbReference type="NCBIfam" id="TIGR00071">
    <property type="entry name" value="hisT_truA"/>
    <property type="match status" value="1"/>
</dbReference>
<feature type="disulfide bond" evidence="21">
    <location>
        <begin position="663"/>
        <end position="675"/>
    </location>
</feature>
<name>A0A4V3SAD6_9HYME</name>
<dbReference type="InterPro" id="IPR020103">
    <property type="entry name" value="PsdUridine_synth_cat_dom_sf"/>
</dbReference>
<dbReference type="InterPro" id="IPR035976">
    <property type="entry name" value="Sushi/SCR/CCP_sf"/>
</dbReference>
<feature type="binding site" evidence="20">
    <location>
        <position position="253"/>
    </location>
    <ligand>
        <name>substrate</name>
    </ligand>
</feature>
<comment type="catalytic activity">
    <reaction evidence="10">
        <text>uridine(38/39/40) in tRNA = pseudouridine(38/39/40) in tRNA</text>
        <dbReference type="Rhea" id="RHEA:22376"/>
        <dbReference type="Rhea" id="RHEA-COMP:10085"/>
        <dbReference type="Rhea" id="RHEA-COMP:10087"/>
        <dbReference type="ChEBI" id="CHEBI:65314"/>
        <dbReference type="ChEBI" id="CHEBI:65315"/>
        <dbReference type="EC" id="5.4.99.12"/>
    </reaction>
</comment>
<evidence type="ECO:0000256" key="15">
    <source>
        <dbReference type="ARBA" id="ARBA00075153"/>
    </source>
</evidence>
<evidence type="ECO:0000256" key="16">
    <source>
        <dbReference type="ARBA" id="ARBA00079087"/>
    </source>
</evidence>
<dbReference type="Pfam" id="PF00089">
    <property type="entry name" value="Trypsin"/>
    <property type="match status" value="1"/>
</dbReference>
<dbReference type="InterPro" id="IPR041708">
    <property type="entry name" value="PUS1/PUS2-like"/>
</dbReference>
<dbReference type="SUPFAM" id="SSF57424">
    <property type="entry name" value="LDL receptor-like module"/>
    <property type="match status" value="4"/>
</dbReference>
<keyword evidence="7" id="KW-0413">Isomerase</keyword>
<keyword evidence="4" id="KW-0507">mRNA processing</keyword>
<dbReference type="InterPro" id="IPR000436">
    <property type="entry name" value="Sushi_SCR_CCP_dom"/>
</dbReference>
<dbReference type="InterPro" id="IPR020095">
    <property type="entry name" value="PsdUridine_synth_TruA_C"/>
</dbReference>
<dbReference type="PROSITE" id="PS00134">
    <property type="entry name" value="TRYPSIN_HIS"/>
    <property type="match status" value="1"/>
</dbReference>
<dbReference type="CDD" id="cd02568">
    <property type="entry name" value="PseudoU_synth_PUS1_PUS2"/>
    <property type="match status" value="1"/>
</dbReference>
<keyword evidence="8" id="KW-0539">Nucleus</keyword>
<dbReference type="Gene3D" id="3.30.70.660">
    <property type="entry name" value="Pseudouridine synthase I, catalytic domain, C-terminal subdomain"/>
    <property type="match status" value="1"/>
</dbReference>
<dbReference type="PROSITE" id="PS50240">
    <property type="entry name" value="TRYPSIN_DOM"/>
    <property type="match status" value="1"/>
</dbReference>
<dbReference type="InterPro" id="IPR001254">
    <property type="entry name" value="Trypsin_dom"/>
</dbReference>
<dbReference type="EC" id="5.4.99.12" evidence="13"/>
<sequence>MISNRHEEQTTEYRGSNTVLNRNDIIFNRTRKRIANYFNVGIIYKIGIKVPPMLYRTRYCLSSKSAICWVKIQLENISRRTTSVTMHPTTDSEVNTDVSTMHGNKRPIDDGSENEAKIQKTEAETVQMTEAEMVQRIKRKNHAMLLGYVGKDYYGMQRNPGMKTIEEDLISALLKADLITQEQFENIRAINFQRAARTDKGVSAIRQVVSLKLPENTDKTVINQFLPDVIRVFGIKRVTKGFNSKNQCDARTYRYIIPSFAFALEDQSLLKLGEEVNEDERIKQLSVIDGKPYTDYRLSPDSLNRLNSILKLMEGSHNFHNFTSKVKPLDPRARRYIISFCCSETFVSNGIEFAVLEVKGQSFMLHQIRKMVATITAVARNMVPEETINEAFKTMDKMDIPLAPSLGLCLCHVHYDNYSKRYGADGLHETLDWKECEEEVQKFQKAYILQHMVDTEISEQTTLKWLAGLPFYSFSNRDVLPVEDDEKQLPVENDEQQETIDYKFPEITKRFCKTENSDDVMCIGSVYTQTDDCGPQTQTFQCGNGECIASALLCDGKTNCRDLSDETEAACKGPQFFCPNNAFRCNYGACIDRDLMCNGVSNCADNSDETQPQCLRNTTKRCIPNEFQCDNGQCISSDDVCDGTRNCADGSDETSKMCQSLNCPSTAFRCAYGACINGDLRCNRRDDCADGSDEDQRLCRTGWPVVLPSVRPTTGTTRSPPTPAPTRPSGTPSGTNTCKAPPQPQNEGTELGLGSYLVYSCDSGYKIRGSPDVSCSIGGKWLNIPVCKAILCKALAAPSIKSECRYDDEWISCKSPVPPRTRATLSCANSYRPETNQHLLSGQGTNVRCKANGEWEPEPMRCVPVCGTLPLNYQPTVVGGFRPNITEFPWHASMYRDEPGEPKKYFCGASIIQENLLITAAHCVYDENNRQPIDANKIYILAGNLFRDYNNPFHDPNLIKRNQVKRIYIARDYLGYIGNYLWDIAVLELVTPFVLSSYLVPACIDTLSFGSVLEPGTYGKVAGFGRTATGESSAVLQALTVPVISVSQCRSASQSVNTEQYITNDKFCAGYTNGSSVCDGDSGGGLVFKTNDLWYLRELSRHISWIQDVIIKIEQNQTHILCTEQSQIRCS</sequence>
<evidence type="ECO:0000256" key="17">
    <source>
        <dbReference type="ARBA" id="ARBA00080849"/>
    </source>
</evidence>
<dbReference type="GO" id="GO:0006397">
    <property type="term" value="P:mRNA processing"/>
    <property type="evidence" value="ECO:0007669"/>
    <property type="project" value="UniProtKB-KW"/>
</dbReference>
<feature type="disulfide bond" evidence="21">
    <location>
        <begin position="670"/>
        <end position="688"/>
    </location>
</feature>
<reference evidence="26 27" key="1">
    <citation type="journal article" date="2019" name="Philos. Trans. R. Soc. Lond., B, Biol. Sci.">
        <title>Ant behaviour and brain gene expression of defending hosts depend on the ecological success of the intruding social parasite.</title>
        <authorList>
            <person name="Kaur R."/>
            <person name="Stoldt M."/>
            <person name="Jongepier E."/>
            <person name="Feldmeyer B."/>
            <person name="Menzel F."/>
            <person name="Bornberg-Bauer E."/>
            <person name="Foitzik S."/>
        </authorList>
    </citation>
    <scope>NUCLEOTIDE SEQUENCE [LARGE SCALE GENOMIC DNA]</scope>
    <source>
        <tissue evidence="26">Whole body</tissue>
    </source>
</reference>
<dbReference type="Gene3D" id="4.10.400.10">
    <property type="entry name" value="Low-density Lipoprotein Receptor"/>
    <property type="match status" value="4"/>
</dbReference>
<evidence type="ECO:0000256" key="7">
    <source>
        <dbReference type="ARBA" id="ARBA00023235"/>
    </source>
</evidence>
<evidence type="ECO:0000256" key="19">
    <source>
        <dbReference type="PIRSR" id="PIRSR641708-1"/>
    </source>
</evidence>
<dbReference type="Gene3D" id="2.40.10.10">
    <property type="entry name" value="Trypsin-like serine proteases"/>
    <property type="match status" value="1"/>
</dbReference>
<feature type="disulfide bond" evidence="21">
    <location>
        <begin position="629"/>
        <end position="647"/>
    </location>
</feature>
<organism evidence="26 27">
    <name type="scientific">Temnothorax longispinosus</name>
    <dbReference type="NCBI Taxonomy" id="300112"/>
    <lineage>
        <taxon>Eukaryota</taxon>
        <taxon>Metazoa</taxon>
        <taxon>Ecdysozoa</taxon>
        <taxon>Arthropoda</taxon>
        <taxon>Hexapoda</taxon>
        <taxon>Insecta</taxon>
        <taxon>Pterygota</taxon>
        <taxon>Neoptera</taxon>
        <taxon>Endopterygota</taxon>
        <taxon>Hymenoptera</taxon>
        <taxon>Apocrita</taxon>
        <taxon>Aculeata</taxon>
        <taxon>Formicoidea</taxon>
        <taxon>Formicidae</taxon>
        <taxon>Myrmicinae</taxon>
        <taxon>Temnothorax</taxon>
    </lineage>
</organism>
<dbReference type="InterPro" id="IPR009003">
    <property type="entry name" value="Peptidase_S1_PA"/>
</dbReference>
<evidence type="ECO:0000256" key="14">
    <source>
        <dbReference type="ARBA" id="ARBA00068582"/>
    </source>
</evidence>
<feature type="disulfide bond" evidence="21">
    <location>
        <begin position="578"/>
        <end position="590"/>
    </location>
</feature>
<dbReference type="InterPro" id="IPR036055">
    <property type="entry name" value="LDL_receptor-like_sf"/>
</dbReference>
<dbReference type="Gene3D" id="3.30.70.580">
    <property type="entry name" value="Pseudouridine synthase I, catalytic domain, N-terminal subdomain"/>
    <property type="match status" value="1"/>
</dbReference>
<gene>
    <name evidence="26" type="ORF">DBV15_04834</name>
</gene>
<dbReference type="CDD" id="cd00033">
    <property type="entry name" value="CCP"/>
    <property type="match status" value="1"/>
</dbReference>
<dbReference type="InterPro" id="IPR020097">
    <property type="entry name" value="PsdUridine_synth_TruA_a/b_dom"/>
</dbReference>
<dbReference type="SUPFAM" id="SSF55120">
    <property type="entry name" value="Pseudouridine synthase"/>
    <property type="match status" value="1"/>
</dbReference>
<dbReference type="SMART" id="SM00020">
    <property type="entry name" value="Tryp_SPc"/>
    <property type="match status" value="1"/>
</dbReference>
<dbReference type="FunFam" id="3.30.70.660:FF:000002">
    <property type="entry name" value="tRNA pseudouridine synthase"/>
    <property type="match status" value="1"/>
</dbReference>
<comment type="similarity">
    <text evidence="3">Belongs to the tRNA pseudouridine synthase TruA family.</text>
</comment>
<dbReference type="PANTHER" id="PTHR11142:SF4">
    <property type="entry name" value="PSEUDOURIDYLATE SYNTHASE 1 HOMOLOG"/>
    <property type="match status" value="1"/>
</dbReference>
<comment type="subunit">
    <text evidence="12">Monomer. Forms a complex with RARG and the SRA1 RNA in the nucleus.</text>
</comment>
<evidence type="ECO:0000256" key="9">
    <source>
        <dbReference type="ARBA" id="ARBA00036943"/>
    </source>
</evidence>
<evidence type="ECO:0000256" key="8">
    <source>
        <dbReference type="ARBA" id="ARBA00023242"/>
    </source>
</evidence>
<dbReference type="InterPro" id="IPR002172">
    <property type="entry name" value="LDrepeatLR_classA_rpt"/>
</dbReference>
<dbReference type="InterPro" id="IPR023415">
    <property type="entry name" value="LDLR_class-A_CS"/>
</dbReference>
<comment type="function">
    <text evidence="11">Pseudouridylate synthase that catalyzes pseudouridylation of tRNAs and mRNAs. Acts on positions 27/28 in the anticodon stem and also positions 34 and 36 in the anticodon of an intron containing tRNA. Also catalyzes pseudouridylation of mRNAs: mediates pseudouridylation of mRNAs with the consensus sequence 5'-UGUAG-3'. Acts as a regulator of pre-mRNA splicing by mediating pseudouridylation of pre-mRNAs at locations associated with alternatively spliced regions. Pseudouridylation of pre-mRNAs near splice sites directly regulates mRNA splicing and mRNA 3'-end processing. Involved in regulation of nuclear receptor activity through pseudouridylation of SRA1 mRNA.</text>
</comment>
<evidence type="ECO:0000313" key="26">
    <source>
        <dbReference type="EMBL" id="TGZ48654.1"/>
    </source>
</evidence>
<keyword evidence="6 21" id="KW-1015">Disulfide bond</keyword>
<dbReference type="InterPro" id="IPR001406">
    <property type="entry name" value="PsdUridine_synth_TruA"/>
</dbReference>
<dbReference type="GO" id="GO:1990481">
    <property type="term" value="P:mRNA pseudouridine synthesis"/>
    <property type="evidence" value="ECO:0007669"/>
    <property type="project" value="TreeGrafter"/>
</dbReference>
<feature type="disulfide bond" evidence="21">
    <location>
        <begin position="622"/>
        <end position="634"/>
    </location>
</feature>
<dbReference type="HAMAP" id="MF_00171">
    <property type="entry name" value="TruA"/>
    <property type="match status" value="1"/>
</dbReference>
<keyword evidence="5" id="KW-0819">tRNA processing</keyword>
<feature type="domain" description="Sushi" evidence="25">
    <location>
        <begin position="736"/>
        <end position="789"/>
    </location>
</feature>
<dbReference type="FunFam" id="3.30.70.580:FF:000002">
    <property type="entry name" value="tRNA pseudouridine synthase"/>
    <property type="match status" value="1"/>
</dbReference>
<feature type="compositionally biased region" description="Low complexity" evidence="23">
    <location>
        <begin position="709"/>
        <end position="719"/>
    </location>
</feature>
<feature type="disulfide bond" evidence="21">
    <location>
        <begin position="542"/>
        <end position="560"/>
    </location>
</feature>
<dbReference type="SUPFAM" id="SSF50494">
    <property type="entry name" value="Trypsin-like serine proteases"/>
    <property type="match status" value="1"/>
</dbReference>
<dbReference type="GO" id="GO:0031119">
    <property type="term" value="P:tRNA pseudouridine synthesis"/>
    <property type="evidence" value="ECO:0007669"/>
    <property type="project" value="InterPro"/>
</dbReference>
<evidence type="ECO:0000259" key="25">
    <source>
        <dbReference type="PROSITE" id="PS50923"/>
    </source>
</evidence>
<keyword evidence="22" id="KW-0768">Sushi</keyword>
<dbReference type="SMART" id="SM00192">
    <property type="entry name" value="LDLa"/>
    <property type="match status" value="4"/>
</dbReference>
<dbReference type="Pfam" id="PF00057">
    <property type="entry name" value="Ldl_recept_a"/>
    <property type="match status" value="4"/>
</dbReference>
<evidence type="ECO:0000256" key="3">
    <source>
        <dbReference type="ARBA" id="ARBA00009375"/>
    </source>
</evidence>
<dbReference type="EMBL" id="QBLH01002377">
    <property type="protein sequence ID" value="TGZ48654.1"/>
    <property type="molecule type" value="Genomic_DNA"/>
</dbReference>